<evidence type="ECO:0000313" key="11">
    <source>
        <dbReference type="EMBL" id="KAK4877675.1"/>
    </source>
</evidence>
<evidence type="ECO:0000256" key="2">
    <source>
        <dbReference type="ARBA" id="ARBA00010047"/>
    </source>
</evidence>
<comment type="caution">
    <text evidence="11">The sequence shown here is derived from an EMBL/GenBank/DDBJ whole genome shotgun (WGS) entry which is preliminary data.</text>
</comment>
<proteinExistence type="inferred from homology"/>
<dbReference type="Proteomes" id="UP001353858">
    <property type="component" value="Unassembled WGS sequence"/>
</dbReference>
<keyword evidence="12" id="KW-1185">Reference proteome</keyword>
<reference evidence="12" key="1">
    <citation type="submission" date="2023-01" db="EMBL/GenBank/DDBJ databases">
        <title>Key to firefly adult light organ development and bioluminescence: homeobox transcription factors regulate luciferase expression and transportation to peroxisome.</title>
        <authorList>
            <person name="Fu X."/>
        </authorList>
    </citation>
    <scope>NUCLEOTIDE SEQUENCE [LARGE SCALE GENOMIC DNA]</scope>
</reference>
<feature type="domain" description="Tsg N-terminal" evidence="10">
    <location>
        <begin position="21"/>
        <end position="74"/>
    </location>
</feature>
<dbReference type="GO" id="GO:0030510">
    <property type="term" value="P:regulation of BMP signaling pathway"/>
    <property type="evidence" value="ECO:0007669"/>
    <property type="project" value="TreeGrafter"/>
</dbReference>
<dbReference type="EMBL" id="JARPUR010000004">
    <property type="protein sequence ID" value="KAK4877675.1"/>
    <property type="molecule type" value="Genomic_DNA"/>
</dbReference>
<evidence type="ECO:0000256" key="1">
    <source>
        <dbReference type="ARBA" id="ARBA00004613"/>
    </source>
</evidence>
<keyword evidence="4" id="KW-0964">Secreted</keyword>
<comment type="similarity">
    <text evidence="2">Belongs to the twisted gastrulation protein family.</text>
</comment>
<gene>
    <name evidence="11" type="ORF">RN001_010181</name>
</gene>
<dbReference type="InterPro" id="IPR057635">
    <property type="entry name" value="Tsg_N"/>
</dbReference>
<sequence>MNRWISFTVLTLFLLSVSVESCNEAVCGSVVSKCLLTQSCRCDLKNCTCCKECYSCLGQLYSECCSCVDMCPKPVDVGGSSLSTKSHVEEFAEKVSGLFQVLTEDPDPQNRWTSFTYAIDLDATLFAPKKEMKLHMQSVEQEVVPVKPNVTSLNCTVAFMSQCMSWTKCRSSCQSMGASSYRWFHDGCCECVGDTCINYGINDSRCRKCSLKDEISDDYALSDEDLDYAEEMDMDEDEANDESV</sequence>
<keyword evidence="3" id="KW-0217">Developmental protein</keyword>
<feature type="region of interest" description="Disordered" evidence="7">
    <location>
        <begin position="222"/>
        <end position="244"/>
    </location>
</feature>
<evidence type="ECO:0000259" key="10">
    <source>
        <dbReference type="Pfam" id="PF23782"/>
    </source>
</evidence>
<dbReference type="PANTHER" id="PTHR12312">
    <property type="entry name" value="TWISTED GASTRULATION PROTEIN HOMOLOG 1-A-RELATED"/>
    <property type="match status" value="1"/>
</dbReference>
<dbReference type="InterPro" id="IPR006761">
    <property type="entry name" value="Tsg"/>
</dbReference>
<evidence type="ECO:0000259" key="9">
    <source>
        <dbReference type="Pfam" id="PF04668"/>
    </source>
</evidence>
<evidence type="ECO:0000256" key="6">
    <source>
        <dbReference type="ARBA" id="ARBA00023180"/>
    </source>
</evidence>
<accession>A0AAN7P0J0</accession>
<dbReference type="Pfam" id="PF04668">
    <property type="entry name" value="Tsg"/>
    <property type="match status" value="1"/>
</dbReference>
<evidence type="ECO:0000256" key="4">
    <source>
        <dbReference type="ARBA" id="ARBA00022525"/>
    </source>
</evidence>
<keyword evidence="6" id="KW-0325">Glycoprotein</keyword>
<feature type="chain" id="PRO_5042873443" description="Protein twisted gastrulation" evidence="8">
    <location>
        <begin position="22"/>
        <end position="244"/>
    </location>
</feature>
<feature type="domain" description="Tsg C-terminal" evidence="9">
    <location>
        <begin position="82"/>
        <end position="209"/>
    </location>
</feature>
<evidence type="ECO:0008006" key="13">
    <source>
        <dbReference type="Google" id="ProtNLM"/>
    </source>
</evidence>
<keyword evidence="5 8" id="KW-0732">Signal</keyword>
<comment type="subcellular location">
    <subcellularLocation>
        <location evidence="1">Secreted</location>
    </subcellularLocation>
</comment>
<evidence type="ECO:0000256" key="5">
    <source>
        <dbReference type="ARBA" id="ARBA00022729"/>
    </source>
</evidence>
<dbReference type="Pfam" id="PF23782">
    <property type="entry name" value="Tsg_N"/>
    <property type="match status" value="1"/>
</dbReference>
<evidence type="ECO:0000256" key="7">
    <source>
        <dbReference type="SAM" id="MobiDB-lite"/>
    </source>
</evidence>
<dbReference type="InterPro" id="IPR057726">
    <property type="entry name" value="Tsg_C"/>
</dbReference>
<evidence type="ECO:0000313" key="12">
    <source>
        <dbReference type="Proteomes" id="UP001353858"/>
    </source>
</evidence>
<dbReference type="AlphaFoldDB" id="A0AAN7P0J0"/>
<evidence type="ECO:0000256" key="8">
    <source>
        <dbReference type="SAM" id="SignalP"/>
    </source>
</evidence>
<dbReference type="PANTHER" id="PTHR12312:SF16">
    <property type="entry name" value="TWISTED GASTRULATION PROTEIN HOMOLOG 1-A-RELATED"/>
    <property type="match status" value="1"/>
</dbReference>
<organism evidence="11 12">
    <name type="scientific">Aquatica leii</name>
    <dbReference type="NCBI Taxonomy" id="1421715"/>
    <lineage>
        <taxon>Eukaryota</taxon>
        <taxon>Metazoa</taxon>
        <taxon>Ecdysozoa</taxon>
        <taxon>Arthropoda</taxon>
        <taxon>Hexapoda</taxon>
        <taxon>Insecta</taxon>
        <taxon>Pterygota</taxon>
        <taxon>Neoptera</taxon>
        <taxon>Endopterygota</taxon>
        <taxon>Coleoptera</taxon>
        <taxon>Polyphaga</taxon>
        <taxon>Elateriformia</taxon>
        <taxon>Elateroidea</taxon>
        <taxon>Lampyridae</taxon>
        <taxon>Luciolinae</taxon>
        <taxon>Aquatica</taxon>
    </lineage>
</organism>
<dbReference type="GO" id="GO:0005615">
    <property type="term" value="C:extracellular space"/>
    <property type="evidence" value="ECO:0007669"/>
    <property type="project" value="TreeGrafter"/>
</dbReference>
<feature type="signal peptide" evidence="8">
    <location>
        <begin position="1"/>
        <end position="21"/>
    </location>
</feature>
<protein>
    <recommendedName>
        <fullName evidence="13">Protein twisted gastrulation</fullName>
    </recommendedName>
</protein>
<evidence type="ECO:0000256" key="3">
    <source>
        <dbReference type="ARBA" id="ARBA00022473"/>
    </source>
</evidence>
<name>A0AAN7P0J0_9COLE</name>